<proteinExistence type="predicted"/>
<evidence type="ECO:0000313" key="3">
    <source>
        <dbReference type="Proteomes" id="UP000301309"/>
    </source>
</evidence>
<dbReference type="Proteomes" id="UP000301309">
    <property type="component" value="Unassembled WGS sequence"/>
</dbReference>
<evidence type="ECO:0000256" key="1">
    <source>
        <dbReference type="SAM" id="MobiDB-lite"/>
    </source>
</evidence>
<name>A0A4D4KTU2_STRVO</name>
<keyword evidence="3" id="KW-1185">Reference proteome</keyword>
<dbReference type="AlphaFoldDB" id="A0A4D4KTU2"/>
<accession>A0A4D4KTU2</accession>
<organism evidence="2 3">
    <name type="scientific">Streptomyces violaceusniger</name>
    <dbReference type="NCBI Taxonomy" id="68280"/>
    <lineage>
        <taxon>Bacteria</taxon>
        <taxon>Bacillati</taxon>
        <taxon>Actinomycetota</taxon>
        <taxon>Actinomycetes</taxon>
        <taxon>Kitasatosporales</taxon>
        <taxon>Streptomycetaceae</taxon>
        <taxon>Streptomyces</taxon>
        <taxon>Streptomyces violaceusniger group</taxon>
    </lineage>
</organism>
<evidence type="ECO:0000313" key="2">
    <source>
        <dbReference type="EMBL" id="GDY50316.1"/>
    </source>
</evidence>
<gene>
    <name evidence="2" type="ORF">SVIO_009390</name>
</gene>
<protein>
    <submittedName>
        <fullName evidence="2">Uncharacterized protein</fullName>
    </submittedName>
</protein>
<comment type="caution">
    <text evidence="2">The sequence shown here is derived from an EMBL/GenBank/DDBJ whole genome shotgun (WGS) entry which is preliminary data.</text>
</comment>
<reference evidence="2 3" key="1">
    <citation type="journal article" date="2020" name="Int. J. Syst. Evol. Microbiol.">
        <title>Reclassification of Streptomyces castelarensis and Streptomyces sporoclivatus as later heterotypic synonyms of Streptomyces antimycoticus.</title>
        <authorList>
            <person name="Komaki H."/>
            <person name="Tamura T."/>
        </authorList>
    </citation>
    <scope>NUCLEOTIDE SEQUENCE [LARGE SCALE GENOMIC DNA]</scope>
    <source>
        <strain evidence="2 3">NBRC 13459</strain>
    </source>
</reference>
<feature type="region of interest" description="Disordered" evidence="1">
    <location>
        <begin position="1"/>
        <end position="38"/>
    </location>
</feature>
<sequence length="116" mass="12128">MVEGHEQIGSEAARAGDVSPAEVDPLQAGAPGVEVQPVHGRGEEAVPCGGVVVVNGLCEGVDPRPLWDVVRSPAWTTASCLRRTSISVRFANGPCARASRASALYSRLSRPPRRSA</sequence>
<dbReference type="EMBL" id="BJHW01000001">
    <property type="protein sequence ID" value="GDY50316.1"/>
    <property type="molecule type" value="Genomic_DNA"/>
</dbReference>